<dbReference type="AlphaFoldDB" id="Q5Z317"/>
<dbReference type="Pfam" id="PF19054">
    <property type="entry name" value="DUF5753"/>
    <property type="match status" value="1"/>
</dbReference>
<dbReference type="CDD" id="cd00093">
    <property type="entry name" value="HTH_XRE"/>
    <property type="match status" value="1"/>
</dbReference>
<dbReference type="GO" id="GO:0003677">
    <property type="term" value="F:DNA binding"/>
    <property type="evidence" value="ECO:0007669"/>
    <property type="project" value="UniProtKB-KW"/>
</dbReference>
<feature type="domain" description="DUF5753" evidence="1">
    <location>
        <begin position="120"/>
        <end position="302"/>
    </location>
</feature>
<dbReference type="SUPFAM" id="SSF47413">
    <property type="entry name" value="lambda repressor-like DNA-binding domains"/>
    <property type="match status" value="1"/>
</dbReference>
<proteinExistence type="predicted"/>
<accession>Q5Z317</accession>
<gene>
    <name evidence="2" type="ordered locus">NFA_3320</name>
</gene>
<reference evidence="2 3" key="1">
    <citation type="journal article" date="2004" name="Proc. Natl. Acad. Sci. U.S.A.">
        <title>The complete genomic sequence of Nocardia farcinica IFM 10152.</title>
        <authorList>
            <person name="Ishikawa J."/>
            <person name="Yamashita A."/>
            <person name="Mikami Y."/>
            <person name="Hoshino Y."/>
            <person name="Kurita H."/>
            <person name="Hotta K."/>
            <person name="Shiba T."/>
            <person name="Hattori M."/>
        </authorList>
    </citation>
    <scope>NUCLEOTIDE SEQUENCE [LARGE SCALE GENOMIC DNA]</scope>
    <source>
        <strain evidence="2 3">IFM 10152</strain>
    </source>
</reference>
<evidence type="ECO:0000313" key="3">
    <source>
        <dbReference type="Proteomes" id="UP000006820"/>
    </source>
</evidence>
<dbReference type="InterPro" id="IPR043917">
    <property type="entry name" value="DUF5753"/>
</dbReference>
<name>Q5Z317_NOCFA</name>
<keyword evidence="2" id="KW-0238">DNA-binding</keyword>
<dbReference type="KEGG" id="nfa:NFA_3320"/>
<dbReference type="EMBL" id="AP006618">
    <property type="protein sequence ID" value="BAD55174.1"/>
    <property type="molecule type" value="Genomic_DNA"/>
</dbReference>
<dbReference type="InterPro" id="IPR010982">
    <property type="entry name" value="Lambda_DNA-bd_dom_sf"/>
</dbReference>
<evidence type="ECO:0000313" key="2">
    <source>
        <dbReference type="EMBL" id="BAD55174.1"/>
    </source>
</evidence>
<organism evidence="2 3">
    <name type="scientific">Nocardia farcinica (strain IFM 10152)</name>
    <dbReference type="NCBI Taxonomy" id="247156"/>
    <lineage>
        <taxon>Bacteria</taxon>
        <taxon>Bacillati</taxon>
        <taxon>Actinomycetota</taxon>
        <taxon>Actinomycetes</taxon>
        <taxon>Mycobacteriales</taxon>
        <taxon>Nocardiaceae</taxon>
        <taxon>Nocardia</taxon>
    </lineage>
</organism>
<dbReference type="Pfam" id="PF13560">
    <property type="entry name" value="HTH_31"/>
    <property type="match status" value="1"/>
</dbReference>
<dbReference type="STRING" id="247156.NFA_3320"/>
<dbReference type="HOGENOM" id="CLU_055817_1_1_11"/>
<evidence type="ECO:0000259" key="1">
    <source>
        <dbReference type="Pfam" id="PF19054"/>
    </source>
</evidence>
<dbReference type="InterPro" id="IPR001387">
    <property type="entry name" value="Cro/C1-type_HTH"/>
</dbReference>
<protein>
    <submittedName>
        <fullName evidence="2">Putative DNA-binding protein</fullName>
    </submittedName>
</protein>
<dbReference type="eggNOG" id="COG3620">
    <property type="taxonomic scope" value="Bacteria"/>
</dbReference>
<keyword evidence="3" id="KW-1185">Reference proteome</keyword>
<sequence>MRDARLPSTVWTVYSDGGEGSGMASPTVAGWELSVRIRRQAADRAVTASQMARWLSVSPQYFSQIMQGKGTFTEEKLVLLLDRLEFEPDERDDLLALRGIAKMRNPYAEYSALYDDALLQLFGLEAGADAIRSFEIAVVPGLLQTEDYIRAIMRSTVADARPTEVEQRVRVRLRRQQFLTGPAGGRLRAIVGQSALMYEVGGPEVHGAQLRHLLELPGKLGEAVELRVVPFEAGGTLASLNSATFHLLDFASPRLPTVAWLETALTGRVEEDPREVERLQYIDEQLQRIALDPADSHALIQELASRYRT</sequence>
<dbReference type="Proteomes" id="UP000006820">
    <property type="component" value="Chromosome"/>
</dbReference>